<reference evidence="2" key="1">
    <citation type="journal article" date="2021" name="Genome Biol. Evol.">
        <title>A High-Quality Reference Genome for a Parasitic Bivalve with Doubly Uniparental Inheritance (Bivalvia: Unionida).</title>
        <authorList>
            <person name="Smith C.H."/>
        </authorList>
    </citation>
    <scope>NUCLEOTIDE SEQUENCE</scope>
    <source>
        <strain evidence="2">CHS0354</strain>
    </source>
</reference>
<reference evidence="2" key="3">
    <citation type="submission" date="2023-05" db="EMBL/GenBank/DDBJ databases">
        <authorList>
            <person name="Smith C.H."/>
        </authorList>
    </citation>
    <scope>NUCLEOTIDE SEQUENCE</scope>
    <source>
        <strain evidence="2">CHS0354</strain>
        <tissue evidence="2">Mantle</tissue>
    </source>
</reference>
<dbReference type="AlphaFoldDB" id="A0AAE0RM72"/>
<dbReference type="PANTHER" id="PTHR25462:SF296">
    <property type="entry name" value="MEIOTIC P26, ISOFORM F"/>
    <property type="match status" value="1"/>
</dbReference>
<dbReference type="SUPFAM" id="SSF57845">
    <property type="entry name" value="B-box zinc-binding domain"/>
    <property type="match status" value="1"/>
</dbReference>
<organism evidence="2 3">
    <name type="scientific">Potamilus streckersoni</name>
    <dbReference type="NCBI Taxonomy" id="2493646"/>
    <lineage>
        <taxon>Eukaryota</taxon>
        <taxon>Metazoa</taxon>
        <taxon>Spiralia</taxon>
        <taxon>Lophotrochozoa</taxon>
        <taxon>Mollusca</taxon>
        <taxon>Bivalvia</taxon>
        <taxon>Autobranchia</taxon>
        <taxon>Heteroconchia</taxon>
        <taxon>Palaeoheterodonta</taxon>
        <taxon>Unionida</taxon>
        <taxon>Unionoidea</taxon>
        <taxon>Unionidae</taxon>
        <taxon>Ambleminae</taxon>
        <taxon>Lampsilini</taxon>
        <taxon>Potamilus</taxon>
    </lineage>
</organism>
<dbReference type="EMBL" id="JAEAOA010001909">
    <property type="protein sequence ID" value="KAK3576101.1"/>
    <property type="molecule type" value="Genomic_DNA"/>
</dbReference>
<proteinExistence type="predicted"/>
<dbReference type="InterPro" id="IPR011042">
    <property type="entry name" value="6-blade_b-propeller_TolB-like"/>
</dbReference>
<keyword evidence="3" id="KW-1185">Reference proteome</keyword>
<dbReference type="Proteomes" id="UP001195483">
    <property type="component" value="Unassembled WGS sequence"/>
</dbReference>
<evidence type="ECO:0000256" key="1">
    <source>
        <dbReference type="SAM" id="Coils"/>
    </source>
</evidence>
<sequence>MTCQHSVHTIDAGKDLSGVHPNLSFVEMCLKHSKERIGLFCTDHSTFCCNSCGFLEHRKCSNINTLDTVLEDIGDPTKSKETGTYLRQLNNQLLHIKNAVKRNVDNIQREKDAILHEIRTLRVTVNAKLQKIEDDLIGCLEGNFKKEDSNFHLLEAKLNSLITAIQSDLSQLDLMMTHGSETQKVIMLHTLDQNQNRYFKAMSDYQEDINDVKFTFEVDKVFKDLLNALNGIGTIRVSRAKPDLPPSPSREPLSHRKAVKVAEFNIKLPEDKEVCHISDILQLNDHTFLLVDHGNLRIKICGPDFQCQDNMTFSKRPWNVCALSDCEVALTVPSLKTIQILGINQKMHKIRDIRTKLECWGIAAIRDQLVITTGKDEHCILIIDKAGTDIMSIRSISYQSEQLLRPMRVVNDVMKAVVYISYEQGEKLVAYNYAWNVVFTYRNPDIKALAGVDTDKEGNVYICGYRSHCVQQISANGRLIKTMASEKLVKKPLSIRLYRDINRFILTYGNCDIVEIYDFCD</sequence>
<dbReference type="InterPro" id="IPR047153">
    <property type="entry name" value="TRIM45/56/19-like"/>
</dbReference>
<comment type="caution">
    <text evidence="2">The sequence shown here is derived from an EMBL/GenBank/DDBJ whole genome shotgun (WGS) entry which is preliminary data.</text>
</comment>
<dbReference type="SUPFAM" id="SSF101898">
    <property type="entry name" value="NHL repeat"/>
    <property type="match status" value="1"/>
</dbReference>
<reference evidence="2" key="2">
    <citation type="journal article" date="2021" name="Genome Biol. Evol.">
        <title>Developing a high-quality reference genome for a parasitic bivalve with doubly uniparental inheritance (Bivalvia: Unionida).</title>
        <authorList>
            <person name="Smith C.H."/>
        </authorList>
    </citation>
    <scope>NUCLEOTIDE SEQUENCE</scope>
    <source>
        <strain evidence="2">CHS0354</strain>
        <tissue evidence="2">Mantle</tissue>
    </source>
</reference>
<evidence type="ECO:0000313" key="3">
    <source>
        <dbReference type="Proteomes" id="UP001195483"/>
    </source>
</evidence>
<name>A0AAE0RM72_9BIVA</name>
<feature type="coiled-coil region" evidence="1">
    <location>
        <begin position="90"/>
        <end position="117"/>
    </location>
</feature>
<dbReference type="PANTHER" id="PTHR25462">
    <property type="entry name" value="BONUS, ISOFORM C-RELATED"/>
    <property type="match status" value="1"/>
</dbReference>
<evidence type="ECO:0008006" key="4">
    <source>
        <dbReference type="Google" id="ProtNLM"/>
    </source>
</evidence>
<accession>A0AAE0RM72</accession>
<keyword evidence="1" id="KW-0175">Coiled coil</keyword>
<gene>
    <name evidence="2" type="ORF">CHS0354_032225</name>
</gene>
<protein>
    <recommendedName>
        <fullName evidence="4">B box-type domain-containing protein</fullName>
    </recommendedName>
</protein>
<dbReference type="Gene3D" id="2.120.10.30">
    <property type="entry name" value="TolB, C-terminal domain"/>
    <property type="match status" value="1"/>
</dbReference>
<evidence type="ECO:0000313" key="2">
    <source>
        <dbReference type="EMBL" id="KAK3576101.1"/>
    </source>
</evidence>